<reference evidence="12 13" key="1">
    <citation type="journal article" date="2009" name="Stand. Genomic Sci.">
        <title>Complete genome sequence of Pirellula staleyi type strain (ATCC 27377).</title>
        <authorList>
            <person name="Clum A."/>
            <person name="Tindall B.J."/>
            <person name="Sikorski J."/>
            <person name="Ivanova N."/>
            <person name="Mavrommatis K."/>
            <person name="Lucas S."/>
            <person name="Glavina del Rio T."/>
            <person name="Nolan M."/>
            <person name="Chen F."/>
            <person name="Tice H."/>
            <person name="Pitluck S."/>
            <person name="Cheng J.F."/>
            <person name="Chertkov O."/>
            <person name="Brettin T."/>
            <person name="Han C."/>
            <person name="Detter J.C."/>
            <person name="Kuske C."/>
            <person name="Bruce D."/>
            <person name="Goodwin L."/>
            <person name="Ovchinikova G."/>
            <person name="Pati A."/>
            <person name="Mikhailova N."/>
            <person name="Chen A."/>
            <person name="Palaniappan K."/>
            <person name="Land M."/>
            <person name="Hauser L."/>
            <person name="Chang Y.J."/>
            <person name="Jeffries C.D."/>
            <person name="Chain P."/>
            <person name="Rohde M."/>
            <person name="Goker M."/>
            <person name="Bristow J."/>
            <person name="Eisen J.A."/>
            <person name="Markowitz V."/>
            <person name="Hugenholtz P."/>
            <person name="Kyrpides N.C."/>
            <person name="Klenk H.P."/>
            <person name="Lapidus A."/>
        </authorList>
    </citation>
    <scope>NUCLEOTIDE SEQUENCE [LARGE SCALE GENOMIC DNA]</scope>
    <source>
        <strain evidence="13">ATCC 27377 / DSM 6068 / ICPB 4128</strain>
    </source>
</reference>
<dbReference type="Gene3D" id="3.30.2060.10">
    <property type="entry name" value="Penicillin-binding protein 1b domain"/>
    <property type="match status" value="1"/>
</dbReference>
<dbReference type="SMART" id="SM00490">
    <property type="entry name" value="HELICc"/>
    <property type="match status" value="1"/>
</dbReference>
<dbReference type="Gene3D" id="3.90.1150.50">
    <property type="entry name" value="Transcription-repair-coupling factor, D7 domain"/>
    <property type="match status" value="1"/>
</dbReference>
<evidence type="ECO:0000259" key="11">
    <source>
        <dbReference type="PROSITE" id="PS51194"/>
    </source>
</evidence>
<evidence type="ECO:0000256" key="8">
    <source>
        <dbReference type="ARBA" id="ARBA00023204"/>
    </source>
</evidence>
<evidence type="ECO:0000256" key="3">
    <source>
        <dbReference type="ARBA" id="ARBA00022763"/>
    </source>
</evidence>
<dbReference type="SMART" id="SM00487">
    <property type="entry name" value="DEXDc"/>
    <property type="match status" value="1"/>
</dbReference>
<dbReference type="GO" id="GO:0006355">
    <property type="term" value="P:regulation of DNA-templated transcription"/>
    <property type="evidence" value="ECO:0007669"/>
    <property type="project" value="UniProtKB-UniRule"/>
</dbReference>
<name>D2R0K5_PIRSD</name>
<protein>
    <recommendedName>
        <fullName evidence="9">Transcription-repair-coupling factor</fullName>
        <shortName evidence="9">TRCF</shortName>
        <ecNumber evidence="9">3.6.4.-</ecNumber>
    </recommendedName>
</protein>
<dbReference type="InterPro" id="IPR014001">
    <property type="entry name" value="Helicase_ATP-bd"/>
</dbReference>
<dbReference type="PANTHER" id="PTHR47964">
    <property type="entry name" value="ATP-DEPENDENT DNA HELICASE HOMOLOG RECG, CHLOROPLASTIC"/>
    <property type="match status" value="1"/>
</dbReference>
<proteinExistence type="inferred from homology"/>
<dbReference type="Pfam" id="PF17757">
    <property type="entry name" value="UvrB_inter"/>
    <property type="match status" value="1"/>
</dbReference>
<dbReference type="InterPro" id="IPR001650">
    <property type="entry name" value="Helicase_C-like"/>
</dbReference>
<dbReference type="SMART" id="SM00982">
    <property type="entry name" value="TRCF"/>
    <property type="match status" value="1"/>
</dbReference>
<evidence type="ECO:0000313" key="12">
    <source>
        <dbReference type="EMBL" id="ADB16603.1"/>
    </source>
</evidence>
<dbReference type="CDD" id="cd17991">
    <property type="entry name" value="DEXHc_TRCF"/>
    <property type="match status" value="1"/>
</dbReference>
<dbReference type="InterPro" id="IPR011545">
    <property type="entry name" value="DEAD/DEAH_box_helicase_dom"/>
</dbReference>
<dbReference type="Gene3D" id="3.40.50.11180">
    <property type="match status" value="1"/>
</dbReference>
<evidence type="ECO:0000256" key="6">
    <source>
        <dbReference type="ARBA" id="ARBA00022840"/>
    </source>
</evidence>
<evidence type="ECO:0000256" key="7">
    <source>
        <dbReference type="ARBA" id="ARBA00023125"/>
    </source>
</evidence>
<dbReference type="NCBIfam" id="TIGR00580">
    <property type="entry name" value="mfd"/>
    <property type="match status" value="1"/>
</dbReference>
<dbReference type="SUPFAM" id="SSF143517">
    <property type="entry name" value="TRCF domain-like"/>
    <property type="match status" value="1"/>
</dbReference>
<dbReference type="GO" id="GO:0005737">
    <property type="term" value="C:cytoplasm"/>
    <property type="evidence" value="ECO:0007669"/>
    <property type="project" value="UniProtKB-SubCell"/>
</dbReference>
<keyword evidence="5" id="KW-0347">Helicase</keyword>
<dbReference type="AlphaFoldDB" id="D2R0K5"/>
<keyword evidence="2 9" id="KW-0547">Nucleotide-binding</keyword>
<evidence type="ECO:0000256" key="1">
    <source>
        <dbReference type="ARBA" id="ARBA00022490"/>
    </source>
</evidence>
<dbReference type="InterPro" id="IPR004576">
    <property type="entry name" value="Mfd"/>
</dbReference>
<dbReference type="Pfam" id="PF00271">
    <property type="entry name" value="Helicase_C"/>
    <property type="match status" value="1"/>
</dbReference>
<comment type="similarity">
    <text evidence="9">In the C-terminal section; belongs to the helicase family. RecG subfamily.</text>
</comment>
<dbReference type="KEGG" id="psl:Psta_1929"/>
<dbReference type="InterPro" id="IPR005118">
    <property type="entry name" value="TRCF_C"/>
</dbReference>
<dbReference type="SUPFAM" id="SSF141259">
    <property type="entry name" value="CarD-like"/>
    <property type="match status" value="1"/>
</dbReference>
<dbReference type="Pfam" id="PF03461">
    <property type="entry name" value="TRCF"/>
    <property type="match status" value="1"/>
</dbReference>
<dbReference type="Pfam" id="PF02559">
    <property type="entry name" value="CarD_TRCF_RID"/>
    <property type="match status" value="1"/>
</dbReference>
<evidence type="ECO:0000256" key="5">
    <source>
        <dbReference type="ARBA" id="ARBA00022806"/>
    </source>
</evidence>
<dbReference type="eggNOG" id="COG1197">
    <property type="taxonomic scope" value="Bacteria"/>
</dbReference>
<evidence type="ECO:0000313" key="13">
    <source>
        <dbReference type="Proteomes" id="UP000001887"/>
    </source>
</evidence>
<evidence type="ECO:0000256" key="2">
    <source>
        <dbReference type="ARBA" id="ARBA00022741"/>
    </source>
</evidence>
<dbReference type="HOGENOM" id="CLU_005122_1_3_0"/>
<dbReference type="PROSITE" id="PS51192">
    <property type="entry name" value="HELICASE_ATP_BIND_1"/>
    <property type="match status" value="1"/>
</dbReference>
<dbReference type="InterPro" id="IPR041471">
    <property type="entry name" value="UvrB_inter"/>
</dbReference>
<keyword evidence="13" id="KW-1185">Reference proteome</keyword>
<keyword evidence="8 9" id="KW-0234">DNA repair</keyword>
<comment type="similarity">
    <text evidence="9">In the N-terminal section; belongs to the UvrB family.</text>
</comment>
<dbReference type="EC" id="3.6.4.-" evidence="9"/>
<dbReference type="Gene3D" id="2.40.10.170">
    <property type="match status" value="1"/>
</dbReference>
<dbReference type="PANTHER" id="PTHR47964:SF1">
    <property type="entry name" value="ATP-DEPENDENT DNA HELICASE HOMOLOG RECG, CHLOROPLASTIC"/>
    <property type="match status" value="1"/>
</dbReference>
<dbReference type="Gene3D" id="3.40.50.300">
    <property type="entry name" value="P-loop containing nucleotide triphosphate hydrolases"/>
    <property type="match status" value="2"/>
</dbReference>
<keyword evidence="3 9" id="KW-0227">DNA damage</keyword>
<dbReference type="InterPro" id="IPR027417">
    <property type="entry name" value="P-loop_NTPase"/>
</dbReference>
<dbReference type="GO" id="GO:0005524">
    <property type="term" value="F:ATP binding"/>
    <property type="evidence" value="ECO:0007669"/>
    <property type="project" value="UniProtKB-UniRule"/>
</dbReference>
<keyword evidence="4 9" id="KW-0378">Hydrolase</keyword>
<gene>
    <name evidence="9" type="primary">mfd</name>
    <name evidence="12" type="ordered locus">Psta_1929</name>
</gene>
<dbReference type="Pfam" id="PF00270">
    <property type="entry name" value="DEAD"/>
    <property type="match status" value="1"/>
</dbReference>
<keyword evidence="1 9" id="KW-0963">Cytoplasm</keyword>
<accession>D2R0K5</accession>
<dbReference type="InterPro" id="IPR037235">
    <property type="entry name" value="TRCF-like_C_D7"/>
</dbReference>
<keyword evidence="7 9" id="KW-0238">DNA-binding</keyword>
<dbReference type="InterPro" id="IPR047112">
    <property type="entry name" value="RecG/Mfd"/>
</dbReference>
<dbReference type="HAMAP" id="MF_00969">
    <property type="entry name" value="TRCF"/>
    <property type="match status" value="1"/>
</dbReference>
<dbReference type="SUPFAM" id="SSF52540">
    <property type="entry name" value="P-loop containing nucleoside triphosphate hydrolases"/>
    <property type="match status" value="4"/>
</dbReference>
<dbReference type="GO" id="GO:0000716">
    <property type="term" value="P:transcription-coupled nucleotide-excision repair, DNA damage recognition"/>
    <property type="evidence" value="ECO:0007669"/>
    <property type="project" value="UniProtKB-UniRule"/>
</dbReference>
<comment type="function">
    <text evidence="9">Couples transcription and DNA repair by recognizing RNA polymerase (RNAP) stalled at DNA lesions. Mediates ATP-dependent release of RNAP and its truncated transcript from the DNA, and recruitment of nucleotide excision repair machinery to the damaged site.</text>
</comment>
<feature type="domain" description="Helicase C-terminal" evidence="11">
    <location>
        <begin position="737"/>
        <end position="903"/>
    </location>
</feature>
<sequence length="1087" mass="120439">MTAVLPTDTEAAEKLRRLPGRIAQLAGFAEVVAAMSRHEPATIDGVWGSSCALLAAALASADNSPVIAVLPTQREADDLAIDIALFRSQGILPLPSFESAIVAELGRDDAFGPRLRTLKELLVARENPRAAATLQQLVVTSIHSLLQPMPQREVLAASSRRVRKQESLEIDPFLRWLVEHGYEATTSVQLPGEFCHRGGIIDLFAHDWQRPARIELFDDEVESIRQFDVATQRSLGALDWVEITAIPAANLAGGVIADYLPPNSRILLFSPDRLSDEGRALHARSTAEAQLMSVAEVLSSLSSFGIATADGIAAGSLGVPWHMPVESVEQFSGDLTKVRDQLGDLAGDHEVMIITPTEAEVQRLREIFATTSLAATGRLSYVIGTLREGFRVPDEKLIIITGGELFHRGELRRLPRRRLGKAIDSFLDLREGDLVVHLAHGIGRFAGIKLLERGETSEEHLEIEFDGGTRIYVPAVRIDLVQKYVGGTKTRPSLAKIGGKTWLKQKKAAESAVADLAVEMLELQAMRSARPGIAFSADSEWQKEFDNSFPFQETVDQLTSIASIKADMQRARPMDRLLCGDVGFGKTEVAMRAAFKAVDNGYQVAVLVPTTILAEQHYRSFIERMAEFPCDIAKLSRFCTSQEEREALKGIKSGKVDIVVGTHRLASQDVDFHNLGLVIIDEEQRFGVDVKERLKALKATVDVLTLSATPIPRTLHMSLVGVRDISNLESPPEDRVPVETSVKRWNNDLIRTAVLRELNRGGQIYFVHNRVNDIEIIARRLNQIVPEASLRIGHGQMNETELEQVMVDFVAGKFDLLLATTIVESGLDIPNANTIFINEAERYGLADLHQLRGRVGRYKNRAHCYLLIDSNKSITPNAARRLRAIEEFSEMGAGFQISMRDLEIRGAGNLLGTQQSGHIAAVGYELYCQLLENAVRSLQRQPPKQQLAVDLNLPGEAFLPSDYVDDMRLKIDLYRRLSRVGSPTELADFRSELVDRFGEPPPPVEHLLMLTGLKIDAMLWSVSSIYIEDQFVVLRGDAPVRLAQLAKTQKGRLRLVDERHIYLPLPKKSMPTAELYELIKTMLQPGK</sequence>
<comment type="subcellular location">
    <subcellularLocation>
        <location evidence="9">Cytoplasm</location>
    </subcellularLocation>
</comment>
<dbReference type="InterPro" id="IPR003711">
    <property type="entry name" value="CarD-like/TRCF_RID"/>
</dbReference>
<dbReference type="STRING" id="530564.Psta_1929"/>
<feature type="domain" description="Helicase ATP-binding" evidence="10">
    <location>
        <begin position="567"/>
        <end position="728"/>
    </location>
</feature>
<dbReference type="OrthoDB" id="9804325at2"/>
<dbReference type="PROSITE" id="PS51194">
    <property type="entry name" value="HELICASE_CTER"/>
    <property type="match status" value="1"/>
</dbReference>
<dbReference type="Proteomes" id="UP000001887">
    <property type="component" value="Chromosome"/>
</dbReference>
<organism evidence="12 13">
    <name type="scientific">Pirellula staleyi (strain ATCC 27377 / DSM 6068 / ICPB 4128)</name>
    <name type="common">Pirella staleyi</name>
    <dbReference type="NCBI Taxonomy" id="530564"/>
    <lineage>
        <taxon>Bacteria</taxon>
        <taxon>Pseudomonadati</taxon>
        <taxon>Planctomycetota</taxon>
        <taxon>Planctomycetia</taxon>
        <taxon>Pirellulales</taxon>
        <taxon>Pirellulaceae</taxon>
        <taxon>Pirellula</taxon>
    </lineage>
</organism>
<evidence type="ECO:0000256" key="4">
    <source>
        <dbReference type="ARBA" id="ARBA00022801"/>
    </source>
</evidence>
<dbReference type="EMBL" id="CP001848">
    <property type="protein sequence ID" value="ADB16603.1"/>
    <property type="molecule type" value="Genomic_DNA"/>
</dbReference>
<dbReference type="GO" id="GO:0016787">
    <property type="term" value="F:hydrolase activity"/>
    <property type="evidence" value="ECO:0007669"/>
    <property type="project" value="UniProtKB-KW"/>
</dbReference>
<keyword evidence="6 9" id="KW-0067">ATP-binding</keyword>
<dbReference type="InterPro" id="IPR036101">
    <property type="entry name" value="CarD-like/TRCF_RID_sf"/>
</dbReference>
<evidence type="ECO:0000256" key="9">
    <source>
        <dbReference type="HAMAP-Rule" id="MF_00969"/>
    </source>
</evidence>
<dbReference type="SMART" id="SM01058">
    <property type="entry name" value="CarD_TRCF"/>
    <property type="match status" value="1"/>
</dbReference>
<dbReference type="GO" id="GO:0003678">
    <property type="term" value="F:DNA helicase activity"/>
    <property type="evidence" value="ECO:0007669"/>
    <property type="project" value="TreeGrafter"/>
</dbReference>
<evidence type="ECO:0000259" key="10">
    <source>
        <dbReference type="PROSITE" id="PS51192"/>
    </source>
</evidence>
<dbReference type="GO" id="GO:0003684">
    <property type="term" value="F:damaged DNA binding"/>
    <property type="evidence" value="ECO:0007669"/>
    <property type="project" value="InterPro"/>
</dbReference>